<comment type="caution">
    <text evidence="1">The sequence shown here is derived from an EMBL/GenBank/DDBJ whole genome shotgun (WGS) entry which is preliminary data.</text>
</comment>
<dbReference type="AlphaFoldDB" id="A0A937X2C5"/>
<name>A0A937X2C5_9BACT</name>
<protein>
    <submittedName>
        <fullName evidence="1">Uncharacterized protein</fullName>
    </submittedName>
</protein>
<evidence type="ECO:0000313" key="1">
    <source>
        <dbReference type="EMBL" id="MBM3274613.1"/>
    </source>
</evidence>
<dbReference type="EMBL" id="VGJX01000270">
    <property type="protein sequence ID" value="MBM3274613.1"/>
    <property type="molecule type" value="Genomic_DNA"/>
</dbReference>
<proteinExistence type="predicted"/>
<evidence type="ECO:0000313" key="2">
    <source>
        <dbReference type="Proteomes" id="UP000703893"/>
    </source>
</evidence>
<gene>
    <name evidence="1" type="ORF">FJZ00_05650</name>
</gene>
<reference evidence="1 2" key="1">
    <citation type="submission" date="2019-03" db="EMBL/GenBank/DDBJ databases">
        <title>Lake Tanganyika Metagenome-Assembled Genomes (MAGs).</title>
        <authorList>
            <person name="Tran P."/>
        </authorList>
    </citation>
    <scope>NUCLEOTIDE SEQUENCE [LARGE SCALE GENOMIC DNA]</scope>
    <source>
        <strain evidence="1">K_DeepCast_65m_m2_236</strain>
    </source>
</reference>
<dbReference type="Proteomes" id="UP000703893">
    <property type="component" value="Unassembled WGS sequence"/>
</dbReference>
<sequence>MSVEIGSCVIERHDGPMFCGILFYSADEGSRYVPWSVDLQNPRQVVLKLFPPDAKQNYELVRDHYERMADVIVDKVMTLSDPDGRKTDP</sequence>
<accession>A0A937X2C5</accession>
<organism evidence="1 2">
    <name type="scientific">Candidatus Tanganyikabacteria bacterium</name>
    <dbReference type="NCBI Taxonomy" id="2961651"/>
    <lineage>
        <taxon>Bacteria</taxon>
        <taxon>Bacillati</taxon>
        <taxon>Candidatus Sericytochromatia</taxon>
        <taxon>Candidatus Tanganyikabacteria</taxon>
    </lineage>
</organism>